<organism evidence="1 2">
    <name type="scientific">Aspergillus tanneri</name>
    <dbReference type="NCBI Taxonomy" id="1220188"/>
    <lineage>
        <taxon>Eukaryota</taxon>
        <taxon>Fungi</taxon>
        <taxon>Dikarya</taxon>
        <taxon>Ascomycota</taxon>
        <taxon>Pezizomycotina</taxon>
        <taxon>Eurotiomycetes</taxon>
        <taxon>Eurotiomycetidae</taxon>
        <taxon>Eurotiales</taxon>
        <taxon>Aspergillaceae</taxon>
        <taxon>Aspergillus</taxon>
        <taxon>Aspergillus subgen. Circumdati</taxon>
    </lineage>
</organism>
<dbReference type="EMBL" id="SOSA01000399">
    <property type="protein sequence ID" value="THC91619.1"/>
    <property type="molecule type" value="Genomic_DNA"/>
</dbReference>
<dbReference type="AlphaFoldDB" id="A0A4S3J978"/>
<evidence type="ECO:0000313" key="2">
    <source>
        <dbReference type="Proteomes" id="UP000308092"/>
    </source>
</evidence>
<protein>
    <submittedName>
        <fullName evidence="1">Uncharacterized protein</fullName>
    </submittedName>
</protein>
<evidence type="ECO:0000313" key="1">
    <source>
        <dbReference type="EMBL" id="THC91619.1"/>
    </source>
</evidence>
<proteinExistence type="predicted"/>
<gene>
    <name evidence="1" type="ORF">EYZ11_008924</name>
</gene>
<dbReference type="VEuPathDB" id="FungiDB:EYZ11_008924"/>
<name>A0A4S3J978_9EURO</name>
<reference evidence="1 2" key="1">
    <citation type="submission" date="2019-03" db="EMBL/GenBank/DDBJ databases">
        <title>The genome sequence of a newly discovered highly antifungal drug resistant Aspergillus species, Aspergillus tanneri NIH 1004.</title>
        <authorList>
            <person name="Mounaud S."/>
            <person name="Singh I."/>
            <person name="Joardar V."/>
            <person name="Pakala S."/>
            <person name="Pakala S."/>
            <person name="Venepally P."/>
            <person name="Hoover J."/>
            <person name="Nierman W."/>
            <person name="Chung J."/>
            <person name="Losada L."/>
        </authorList>
    </citation>
    <scope>NUCLEOTIDE SEQUENCE [LARGE SCALE GENOMIC DNA]</scope>
    <source>
        <strain evidence="1 2">NIH1004</strain>
    </source>
</reference>
<dbReference type="Proteomes" id="UP000308092">
    <property type="component" value="Unassembled WGS sequence"/>
</dbReference>
<accession>A0A4S3J978</accession>
<comment type="caution">
    <text evidence="1">The sequence shown here is derived from an EMBL/GenBank/DDBJ whole genome shotgun (WGS) entry which is preliminary data.</text>
</comment>
<sequence length="84" mass="9244">MALQASFIKSRSEAILAPACSVYVVISDLSAEQRHAGIHFIDNNIINFAEIPHGNKSPDPGQYAAFEDLDSAFKDAIVESFYRN</sequence>
<keyword evidence="2" id="KW-1185">Reference proteome</keyword>